<keyword evidence="2" id="KW-0732">Signal</keyword>
<dbReference type="InterPro" id="IPR017946">
    <property type="entry name" value="PLC-like_Pdiesterase_TIM-brl"/>
</dbReference>
<evidence type="ECO:0000313" key="5">
    <source>
        <dbReference type="Proteomes" id="UP000270296"/>
    </source>
</evidence>
<dbReference type="Proteomes" id="UP000270296">
    <property type="component" value="Unassembled WGS sequence"/>
</dbReference>
<gene>
    <name evidence="4" type="ORF">SBAD_LOCUS4244</name>
</gene>
<dbReference type="GO" id="GO:0046475">
    <property type="term" value="P:glycerophospholipid catabolic process"/>
    <property type="evidence" value="ECO:0007669"/>
    <property type="project" value="TreeGrafter"/>
</dbReference>
<protein>
    <submittedName>
        <fullName evidence="6">Glycerophosphocholine phosphodiesterase</fullName>
    </submittedName>
</protein>
<sequence length="166" mass="19630">MYRYGIIVFLLQISFFYLNAEEECEFPLERNDYIDNILKVLLNNVGRRQIMFSSFDPDTCLMLKMKQNRFHVLFLTQGKSQRYIAYMDRRTQSSEAAILFAFSNKLSGIVFHSEDMLSNIQPFHYAKAKKLVCFVWGNDLDSAKNIDHFTRLGFDGVIYDRYRRAT</sequence>
<dbReference type="InterPro" id="IPR051578">
    <property type="entry name" value="GDPD"/>
</dbReference>
<evidence type="ECO:0000259" key="3">
    <source>
        <dbReference type="PROSITE" id="PS51704"/>
    </source>
</evidence>
<dbReference type="Pfam" id="PF03009">
    <property type="entry name" value="GDPD"/>
    <property type="match status" value="1"/>
</dbReference>
<reference evidence="4 5" key="2">
    <citation type="submission" date="2018-11" db="EMBL/GenBank/DDBJ databases">
        <authorList>
            <consortium name="Pathogen Informatics"/>
        </authorList>
    </citation>
    <scope>NUCLEOTIDE SEQUENCE [LARGE SCALE GENOMIC DNA]</scope>
</reference>
<accession>A0A183IKU8</accession>
<feature type="chain" id="PRO_5043140080" evidence="2">
    <location>
        <begin position="21"/>
        <end position="166"/>
    </location>
</feature>
<dbReference type="InterPro" id="IPR030395">
    <property type="entry name" value="GP_PDE_dom"/>
</dbReference>
<organism evidence="6">
    <name type="scientific">Soboliphyme baturini</name>
    <dbReference type="NCBI Taxonomy" id="241478"/>
    <lineage>
        <taxon>Eukaryota</taxon>
        <taxon>Metazoa</taxon>
        <taxon>Ecdysozoa</taxon>
        <taxon>Nematoda</taxon>
        <taxon>Enoplea</taxon>
        <taxon>Dorylaimia</taxon>
        <taxon>Dioctophymatida</taxon>
        <taxon>Dioctophymatoidea</taxon>
        <taxon>Soboliphymatidae</taxon>
        <taxon>Soboliphyme</taxon>
    </lineage>
</organism>
<name>A0A183IKU8_9BILA</name>
<dbReference type="PANTHER" id="PTHR22958:SF1">
    <property type="entry name" value="GLYCEROPHOSPHOCHOLINE PHOSPHODIESTERASE GPCPD1"/>
    <property type="match status" value="1"/>
</dbReference>
<proteinExistence type="predicted"/>
<dbReference type="OrthoDB" id="5815102at2759"/>
<keyword evidence="1" id="KW-0378">Hydrolase</keyword>
<reference evidence="6" key="1">
    <citation type="submission" date="2016-06" db="UniProtKB">
        <authorList>
            <consortium name="WormBaseParasite"/>
        </authorList>
    </citation>
    <scope>IDENTIFICATION</scope>
</reference>
<dbReference type="PANTHER" id="PTHR22958">
    <property type="entry name" value="GLYCEROPHOSPHORYL DIESTER PHOSPHODIESTERASE"/>
    <property type="match status" value="1"/>
</dbReference>
<evidence type="ECO:0000313" key="6">
    <source>
        <dbReference type="WBParaSite" id="SBAD_0000442801-mRNA-1"/>
    </source>
</evidence>
<dbReference type="AlphaFoldDB" id="A0A183IKU8"/>
<dbReference type="Gene3D" id="3.20.20.190">
    <property type="entry name" value="Phosphatidylinositol (PI) phosphodiesterase"/>
    <property type="match status" value="1"/>
</dbReference>
<keyword evidence="5" id="KW-1185">Reference proteome</keyword>
<evidence type="ECO:0000256" key="2">
    <source>
        <dbReference type="SAM" id="SignalP"/>
    </source>
</evidence>
<evidence type="ECO:0000256" key="1">
    <source>
        <dbReference type="ARBA" id="ARBA00022801"/>
    </source>
</evidence>
<feature type="domain" description="GP-PDE" evidence="3">
    <location>
        <begin position="1"/>
        <end position="166"/>
    </location>
</feature>
<dbReference type="PROSITE" id="PS51704">
    <property type="entry name" value="GP_PDE"/>
    <property type="match status" value="1"/>
</dbReference>
<evidence type="ECO:0000313" key="4">
    <source>
        <dbReference type="EMBL" id="VDP03784.1"/>
    </source>
</evidence>
<dbReference type="SUPFAM" id="SSF51695">
    <property type="entry name" value="PLC-like phosphodiesterases"/>
    <property type="match status" value="1"/>
</dbReference>
<dbReference type="GO" id="GO:0047389">
    <property type="term" value="F:glycerophosphocholine phosphodiesterase activity"/>
    <property type="evidence" value="ECO:0007669"/>
    <property type="project" value="TreeGrafter"/>
</dbReference>
<dbReference type="WBParaSite" id="SBAD_0000442801-mRNA-1">
    <property type="protein sequence ID" value="SBAD_0000442801-mRNA-1"/>
    <property type="gene ID" value="SBAD_0000442801"/>
</dbReference>
<feature type="signal peptide" evidence="2">
    <location>
        <begin position="1"/>
        <end position="20"/>
    </location>
</feature>
<dbReference type="EMBL" id="UZAM01008206">
    <property type="protein sequence ID" value="VDP03784.1"/>
    <property type="molecule type" value="Genomic_DNA"/>
</dbReference>